<dbReference type="EMBL" id="KJ019128">
    <property type="protein sequence ID" value="AIX38049.1"/>
    <property type="molecule type" value="Genomic_DNA"/>
</dbReference>
<evidence type="ECO:0000313" key="6">
    <source>
        <dbReference type="Proteomes" id="UP000185280"/>
    </source>
</evidence>
<dbReference type="RefSeq" id="YP_007001777.1">
    <property type="nucleotide sequence ID" value="NC_019444.1"/>
</dbReference>
<proteinExistence type="predicted"/>
<name>A0A0E3FY29_9CAUD</name>
<gene>
    <name evidence="1" type="ORF">Syn7803C43_49</name>
    <name evidence="2" type="ORF">Syn7803C98_49</name>
    <name evidence="3" type="ORF">Syn7803US88_48</name>
</gene>
<organism evidence="3 6">
    <name type="scientific">Synechococcus phage ACG-2014c</name>
    <dbReference type="NCBI Taxonomy" id="1079998"/>
    <lineage>
        <taxon>Viruses</taxon>
        <taxon>Duplodnaviria</taxon>
        <taxon>Heunggongvirae</taxon>
        <taxon>Uroviricota</taxon>
        <taxon>Caudoviricetes</taxon>
        <taxon>Pantevenvirales</taxon>
        <taxon>Kyanoviridae</taxon>
        <taxon>Namakavirus</taxon>
        <taxon>Namakavirus smbcm6</taxon>
    </lineage>
</organism>
<evidence type="ECO:0000313" key="5">
    <source>
        <dbReference type="Proteomes" id="UP000185279"/>
    </source>
</evidence>
<evidence type="ECO:0000313" key="2">
    <source>
        <dbReference type="EMBL" id="AIX22817.1"/>
    </source>
</evidence>
<protein>
    <submittedName>
        <fullName evidence="3">Uncharacterized protein</fullName>
    </submittedName>
</protein>
<evidence type="ECO:0000313" key="3">
    <source>
        <dbReference type="EMBL" id="AIX38049.1"/>
    </source>
</evidence>
<dbReference type="Proteomes" id="UP000185280">
    <property type="component" value="Segment"/>
</dbReference>
<reference evidence="4 5" key="1">
    <citation type="submission" date="2013-12" db="EMBL/GenBank/DDBJ databases">
        <title>Ecological redundancy of diverse viral populations within a natural community.</title>
        <authorList>
            <person name="Gregory A.C."/>
            <person name="LaButti K."/>
            <person name="Copeland A."/>
            <person name="Woyke T."/>
            <person name="Sullivan M.B."/>
        </authorList>
    </citation>
    <scope>NUCLEOTIDE SEQUENCE [LARGE SCALE GENOMIC DNA]</scope>
    <source>
        <strain evidence="1">Syn7803C43</strain>
        <strain evidence="2">Syn7803C98</strain>
        <strain evidence="3">Syn7803US88</strain>
    </source>
</reference>
<dbReference type="Proteomes" id="UP000185278">
    <property type="component" value="Segment"/>
</dbReference>
<dbReference type="OrthoDB" id="26374at10239"/>
<dbReference type="EMBL" id="KJ019027">
    <property type="protein sequence ID" value="AIX14444.1"/>
    <property type="molecule type" value="Genomic_DNA"/>
</dbReference>
<accession>A0A0E3FY29</accession>
<dbReference type="EMBL" id="KJ019064">
    <property type="protein sequence ID" value="AIX22817.1"/>
    <property type="molecule type" value="Genomic_DNA"/>
</dbReference>
<dbReference type="Proteomes" id="UP000185279">
    <property type="component" value="Segment"/>
</dbReference>
<evidence type="ECO:0000313" key="1">
    <source>
        <dbReference type="EMBL" id="AIX14444.1"/>
    </source>
</evidence>
<sequence length="56" mass="6491">MISSMANDRWRVTWRRQKKVNGYSSLQEVVVYGIDNVQHIVDTVVPENVGWDVFPA</sequence>
<evidence type="ECO:0000313" key="4">
    <source>
        <dbReference type="Proteomes" id="UP000185278"/>
    </source>
</evidence>